<evidence type="ECO:0000256" key="9">
    <source>
        <dbReference type="ARBA" id="ARBA00038162"/>
    </source>
</evidence>
<dbReference type="OrthoDB" id="2014201at2759"/>
<evidence type="ECO:0000256" key="14">
    <source>
        <dbReference type="SAM" id="MobiDB-lite"/>
    </source>
</evidence>
<feature type="region of interest" description="Disordered" evidence="14">
    <location>
        <begin position="592"/>
        <end position="671"/>
    </location>
</feature>
<evidence type="ECO:0000256" key="6">
    <source>
        <dbReference type="ARBA" id="ARBA00023056"/>
    </source>
</evidence>
<sequence length="671" mass="74952">MAATRQETFCTLLTSDAYLPGAMVLAHSLRDNGTKKQLAILVTLDSLSASTLEELKTTYDHIIPVDRITNKSPQNLYLMNRPDLVSTFTKIALWRQTQFDHIVYIDADVVTLRAPDELFNNPPSFAAVPDIGWPDCFNSGVLSLKPNMGDYYALLALAQRGISFDGADQGLLNMHFRDWQRLSFTYNCTPSGSYQYVPAYRHFQSQTNMVHFIGNEKPWLIGREQKGASGVYEELLGRWWAVYDKHYRTTTTAYNSRRASKQSRSVQQYVEGETSSTGYGFDSIWPQTDEFEEPEAPAHTTEPSLTDKTVLAEDIQQGEVKPTPTAQQRRFSIDWDPMHNPPPAHSRPEAANFPTETYKMSEDRKLFHAPKYAEPPKDMYYQVPSTPPANERPKPIFPWETTAPKPTRVFADDAPPPAAPSEATPSVTTDDDDDDSTQTETMSPFTPTIYSSNTEPFATYSRTNAWDDVPEIERYISQLPQNRRAKVQVLLNNASPISSSHQRNLSGDEPMFSPSIEDSSQQHRPSMRLTDFPTEIERPSLPVTPAPVRRPSFWGSERDAAGDLPGAEGVPDQSTWDPIARLADLQRRQSEILAEGPASPGRFIPDRELPGSSSVPLTEVEEEDKADGVPTAGSTQGAMPTAFRTVDFNRGSVSRNREISEESVAAAPTES</sequence>
<evidence type="ECO:0000256" key="8">
    <source>
        <dbReference type="ARBA" id="ARBA00023211"/>
    </source>
</evidence>
<evidence type="ECO:0000313" key="15">
    <source>
        <dbReference type="EMBL" id="CAF9922145.1"/>
    </source>
</evidence>
<keyword evidence="7" id="KW-0325">Glycoprotein</keyword>
<evidence type="ECO:0000256" key="2">
    <source>
        <dbReference type="ARBA" id="ARBA00004496"/>
    </source>
</evidence>
<feature type="region of interest" description="Disordered" evidence="14">
    <location>
        <begin position="495"/>
        <end position="575"/>
    </location>
</feature>
<comment type="catalytic activity">
    <reaction evidence="11">
        <text>[1,4-alpha-D-glucosyl](n)-L-tyrosyl-[glycogenin] + UDP-alpha-D-glucose = [1,4-alpha-D-glucosyl](n+1)-L-tyrosyl-[glycogenin] + UDP + H(+)</text>
        <dbReference type="Rhea" id="RHEA:56560"/>
        <dbReference type="Rhea" id="RHEA-COMP:14606"/>
        <dbReference type="Rhea" id="RHEA-COMP:14607"/>
        <dbReference type="ChEBI" id="CHEBI:15378"/>
        <dbReference type="ChEBI" id="CHEBI:58223"/>
        <dbReference type="ChEBI" id="CHEBI:58885"/>
        <dbReference type="ChEBI" id="CHEBI:140574"/>
        <dbReference type="EC" id="2.4.1.186"/>
    </reaction>
</comment>
<keyword evidence="4" id="KW-0808">Transferase</keyword>
<gene>
    <name evidence="15" type="primary">GLG2</name>
    <name evidence="15" type="ORF">ALECFALPRED_002024</name>
</gene>
<proteinExistence type="inferred from homology"/>
<dbReference type="Proteomes" id="UP000664203">
    <property type="component" value="Unassembled WGS sequence"/>
</dbReference>
<comment type="cofactor">
    <cofactor evidence="1">
        <name>Mn(2+)</name>
        <dbReference type="ChEBI" id="CHEBI:29035"/>
    </cofactor>
</comment>
<dbReference type="GO" id="GO:0046872">
    <property type="term" value="F:metal ion binding"/>
    <property type="evidence" value="ECO:0007669"/>
    <property type="project" value="UniProtKB-KW"/>
</dbReference>
<evidence type="ECO:0000256" key="4">
    <source>
        <dbReference type="ARBA" id="ARBA00022679"/>
    </source>
</evidence>
<reference evidence="15" key="1">
    <citation type="submission" date="2021-03" db="EMBL/GenBank/DDBJ databases">
        <authorList>
            <person name="Tagirdzhanova G."/>
        </authorList>
    </citation>
    <scope>NUCLEOTIDE SEQUENCE</scope>
</reference>
<dbReference type="InterPro" id="IPR050587">
    <property type="entry name" value="GNT1/Glycosyltrans_8"/>
</dbReference>
<dbReference type="PANTHER" id="PTHR11183">
    <property type="entry name" value="GLYCOGENIN SUBFAMILY MEMBER"/>
    <property type="match status" value="1"/>
</dbReference>
<feature type="compositionally biased region" description="Polar residues" evidence="14">
    <location>
        <begin position="495"/>
        <end position="505"/>
    </location>
</feature>
<comment type="catalytic activity">
    <reaction evidence="12">
        <text>L-tyrosyl-[glycogenin] + UDP-alpha-D-glucose = alpha-D-glucosyl-L-tyrosyl-[glycogenin] + UDP + H(+)</text>
        <dbReference type="Rhea" id="RHEA:23360"/>
        <dbReference type="Rhea" id="RHEA-COMP:14604"/>
        <dbReference type="Rhea" id="RHEA-COMP:14605"/>
        <dbReference type="ChEBI" id="CHEBI:15378"/>
        <dbReference type="ChEBI" id="CHEBI:46858"/>
        <dbReference type="ChEBI" id="CHEBI:58223"/>
        <dbReference type="ChEBI" id="CHEBI:58885"/>
        <dbReference type="ChEBI" id="CHEBI:140573"/>
        <dbReference type="EC" id="2.4.1.186"/>
    </reaction>
</comment>
<keyword evidence="16" id="KW-1185">Reference proteome</keyword>
<dbReference type="GO" id="GO:0005978">
    <property type="term" value="P:glycogen biosynthetic process"/>
    <property type="evidence" value="ECO:0007669"/>
    <property type="project" value="UniProtKB-KW"/>
</dbReference>
<evidence type="ECO:0000256" key="10">
    <source>
        <dbReference type="ARBA" id="ARBA00038934"/>
    </source>
</evidence>
<evidence type="ECO:0000256" key="1">
    <source>
        <dbReference type="ARBA" id="ARBA00001936"/>
    </source>
</evidence>
<dbReference type="InterPro" id="IPR002495">
    <property type="entry name" value="Glyco_trans_8"/>
</dbReference>
<evidence type="ECO:0000256" key="11">
    <source>
        <dbReference type="ARBA" id="ARBA00050886"/>
    </source>
</evidence>
<accession>A0A8H3INZ7</accession>
<comment type="caution">
    <text evidence="15">The sequence shown here is derived from an EMBL/GenBank/DDBJ whole genome shotgun (WGS) entry which is preliminary data.</text>
</comment>
<dbReference type="GO" id="GO:0005737">
    <property type="term" value="C:cytoplasm"/>
    <property type="evidence" value="ECO:0007669"/>
    <property type="project" value="UniProtKB-SubCell"/>
</dbReference>
<dbReference type="GO" id="GO:0008466">
    <property type="term" value="F:glycogenin glucosyltransferase activity"/>
    <property type="evidence" value="ECO:0007669"/>
    <property type="project" value="UniProtKB-EC"/>
</dbReference>
<dbReference type="FunFam" id="3.90.550.10:FF:000092">
    <property type="entry name" value="Glycogenin 2"/>
    <property type="match status" value="1"/>
</dbReference>
<dbReference type="Gene3D" id="3.90.550.10">
    <property type="entry name" value="Spore Coat Polysaccharide Biosynthesis Protein SpsA, Chain A"/>
    <property type="match status" value="1"/>
</dbReference>
<evidence type="ECO:0000256" key="3">
    <source>
        <dbReference type="ARBA" id="ARBA00022490"/>
    </source>
</evidence>
<feature type="region of interest" description="Disordered" evidence="14">
    <location>
        <begin position="400"/>
        <end position="454"/>
    </location>
</feature>
<evidence type="ECO:0000256" key="12">
    <source>
        <dbReference type="ARBA" id="ARBA00052293"/>
    </source>
</evidence>
<dbReference type="InterPro" id="IPR029044">
    <property type="entry name" value="Nucleotide-diphossugar_trans"/>
</dbReference>
<dbReference type="EMBL" id="CAJPDR010000152">
    <property type="protein sequence ID" value="CAF9922145.1"/>
    <property type="molecule type" value="Genomic_DNA"/>
</dbReference>
<keyword evidence="3" id="KW-0963">Cytoplasm</keyword>
<dbReference type="CDD" id="cd02537">
    <property type="entry name" value="GT8_Glycogenin"/>
    <property type="match status" value="1"/>
</dbReference>
<dbReference type="Pfam" id="PF01501">
    <property type="entry name" value="Glyco_transf_8"/>
    <property type="match status" value="1"/>
</dbReference>
<feature type="compositionally biased region" description="Polar residues" evidence="14">
    <location>
        <begin position="255"/>
        <end position="278"/>
    </location>
</feature>
<keyword evidence="8" id="KW-0464">Manganese</keyword>
<keyword evidence="6" id="KW-0320">Glycogen biosynthesis</keyword>
<keyword evidence="5" id="KW-0479">Metal-binding</keyword>
<feature type="compositionally biased region" description="Polar residues" evidence="14">
    <location>
        <begin position="444"/>
        <end position="454"/>
    </location>
</feature>
<evidence type="ECO:0000256" key="7">
    <source>
        <dbReference type="ARBA" id="ARBA00023180"/>
    </source>
</evidence>
<comment type="function">
    <text evidence="13">Self-glucosylating initiator of glycogen synthesis. It catalyzes the formation of a short alpha (1,4)-glucosyl chain covalently attached via a glucose 1-O-tyrosyl linkage to internal tyrosine residues and these chains act as primers for the elongation reaction catalyzed by glycogen synthase.</text>
</comment>
<feature type="region of interest" description="Disordered" evidence="14">
    <location>
        <begin position="255"/>
        <end position="285"/>
    </location>
</feature>
<evidence type="ECO:0000256" key="5">
    <source>
        <dbReference type="ARBA" id="ARBA00022723"/>
    </source>
</evidence>
<name>A0A8H3INZ7_9LECA</name>
<dbReference type="EC" id="2.4.1.186" evidence="10"/>
<comment type="subcellular location">
    <subcellularLocation>
        <location evidence="2">Cytoplasm</location>
    </subcellularLocation>
</comment>
<comment type="similarity">
    <text evidence="9">Belongs to the glycosyltransferase 8 family. Glycogenin subfamily.</text>
</comment>
<evidence type="ECO:0000256" key="13">
    <source>
        <dbReference type="ARBA" id="ARBA00057883"/>
    </source>
</evidence>
<evidence type="ECO:0000313" key="16">
    <source>
        <dbReference type="Proteomes" id="UP000664203"/>
    </source>
</evidence>
<protein>
    <recommendedName>
        <fullName evidence="10">glycogenin glucosyltransferase</fullName>
        <ecNumber evidence="10">2.4.1.186</ecNumber>
    </recommendedName>
</protein>
<organism evidence="15 16">
    <name type="scientific">Alectoria fallacina</name>
    <dbReference type="NCBI Taxonomy" id="1903189"/>
    <lineage>
        <taxon>Eukaryota</taxon>
        <taxon>Fungi</taxon>
        <taxon>Dikarya</taxon>
        <taxon>Ascomycota</taxon>
        <taxon>Pezizomycotina</taxon>
        <taxon>Lecanoromycetes</taxon>
        <taxon>OSLEUM clade</taxon>
        <taxon>Lecanoromycetidae</taxon>
        <taxon>Lecanorales</taxon>
        <taxon>Lecanorineae</taxon>
        <taxon>Parmeliaceae</taxon>
        <taxon>Alectoria</taxon>
    </lineage>
</organism>
<dbReference type="AlphaFoldDB" id="A0A8H3INZ7"/>
<dbReference type="SUPFAM" id="SSF53448">
    <property type="entry name" value="Nucleotide-diphospho-sugar transferases"/>
    <property type="match status" value="1"/>
</dbReference>